<dbReference type="PANTHER" id="PTHR23117">
    <property type="entry name" value="GUANYLATE KINASE-RELATED"/>
    <property type="match status" value="1"/>
</dbReference>
<dbReference type="InterPro" id="IPR047501">
    <property type="entry name" value="DD_CATIP"/>
</dbReference>
<dbReference type="InterPro" id="IPR008144">
    <property type="entry name" value="Guanylate_kin-like_dom"/>
</dbReference>
<dbReference type="Gene3D" id="3.40.50.300">
    <property type="entry name" value="P-loop containing nucleotide triphosphate hydrolases"/>
    <property type="match status" value="1"/>
</dbReference>
<dbReference type="InterPro" id="IPR027417">
    <property type="entry name" value="P-loop_NTPase"/>
</dbReference>
<dbReference type="AlphaFoldDB" id="A0A9W7EMB7"/>
<dbReference type="PROSITE" id="PS50052">
    <property type="entry name" value="GUANYLATE_KINASE_2"/>
    <property type="match status" value="1"/>
</dbReference>
<organism evidence="6 7">
    <name type="scientific">Triparma laevis f. inornata</name>
    <dbReference type="NCBI Taxonomy" id="1714386"/>
    <lineage>
        <taxon>Eukaryota</taxon>
        <taxon>Sar</taxon>
        <taxon>Stramenopiles</taxon>
        <taxon>Ochrophyta</taxon>
        <taxon>Bolidophyceae</taxon>
        <taxon>Parmales</taxon>
        <taxon>Triparmaceae</taxon>
        <taxon>Triparma</taxon>
    </lineage>
</organism>
<dbReference type="Pfam" id="PF00625">
    <property type="entry name" value="Guanylate_kin"/>
    <property type="match status" value="1"/>
</dbReference>
<name>A0A9W7EMB7_9STRA</name>
<dbReference type="SUPFAM" id="SSF52540">
    <property type="entry name" value="P-loop containing nucleoside triphosphate hydrolases"/>
    <property type="match status" value="1"/>
</dbReference>
<dbReference type="GO" id="GO:0005829">
    <property type="term" value="C:cytosol"/>
    <property type="evidence" value="ECO:0007669"/>
    <property type="project" value="TreeGrafter"/>
</dbReference>
<dbReference type="PANTHER" id="PTHR23117:SF13">
    <property type="entry name" value="GUANYLATE KINASE"/>
    <property type="match status" value="1"/>
</dbReference>
<evidence type="ECO:0000256" key="2">
    <source>
        <dbReference type="ARBA" id="ARBA00022679"/>
    </source>
</evidence>
<protein>
    <recommendedName>
        <fullName evidence="5">Guanylate kinase-like domain-containing protein</fullName>
    </recommendedName>
</protein>
<evidence type="ECO:0000313" key="6">
    <source>
        <dbReference type="EMBL" id="GMH84423.1"/>
    </source>
</evidence>
<sequence>MSSPSPPKMSSSGLDPASALTFSEISDLNARKKAIKANHAEYVSGHPEIKSMLNDFMSACLLEKPQNIYNFALTHFSDLAPHHSHSSTSTGPSPLLITGPSGSGKSTLVDLLKKKYYGKFDTPLQTTSRMPRPGEDEDDYQFLPLSQVQQMIEDGKFCEYTSIVSDGVSENVIYGTTFASIQSVRSGMKICIILTDIEGYKKMKVSGLGFKSIFIKPPDLDALEDRLLDKGVGEGEVPVLLEKAKEEIEYGEGEGGFDEVVENGVLEESFEAFGKVIEKWFGKVLEEEEEEEKKEIKEEKENDKED</sequence>
<evidence type="ECO:0000256" key="4">
    <source>
        <dbReference type="SAM" id="MobiDB-lite"/>
    </source>
</evidence>
<reference evidence="7" key="1">
    <citation type="journal article" date="2023" name="Commun. Biol.">
        <title>Genome analysis of Parmales, the sister group of diatoms, reveals the evolutionary specialization of diatoms from phago-mixotrophs to photoautotrophs.</title>
        <authorList>
            <person name="Ban H."/>
            <person name="Sato S."/>
            <person name="Yoshikawa S."/>
            <person name="Yamada K."/>
            <person name="Nakamura Y."/>
            <person name="Ichinomiya M."/>
            <person name="Sato N."/>
            <person name="Blanc-Mathieu R."/>
            <person name="Endo H."/>
            <person name="Kuwata A."/>
            <person name="Ogata H."/>
        </authorList>
    </citation>
    <scope>NUCLEOTIDE SEQUENCE [LARGE SCALE GENOMIC DNA]</scope>
</reference>
<dbReference type="Proteomes" id="UP001162640">
    <property type="component" value="Unassembled WGS sequence"/>
</dbReference>
<keyword evidence="3" id="KW-0418">Kinase</keyword>
<dbReference type="SUPFAM" id="SSF47391">
    <property type="entry name" value="Dimerization-anchoring domain of cAMP-dependent PK regulatory subunit"/>
    <property type="match status" value="1"/>
</dbReference>
<evidence type="ECO:0000256" key="1">
    <source>
        <dbReference type="ARBA" id="ARBA00005790"/>
    </source>
</evidence>
<evidence type="ECO:0000256" key="3">
    <source>
        <dbReference type="ARBA" id="ARBA00022777"/>
    </source>
</evidence>
<dbReference type="EMBL" id="BLQM01000343">
    <property type="protein sequence ID" value="GMH84423.1"/>
    <property type="molecule type" value="Genomic_DNA"/>
</dbReference>
<accession>A0A9W7EMB7</accession>
<feature type="region of interest" description="Disordered" evidence="4">
    <location>
        <begin position="286"/>
        <end position="306"/>
    </location>
</feature>
<dbReference type="CDD" id="cd22973">
    <property type="entry name" value="DD_CATIP"/>
    <property type="match status" value="1"/>
</dbReference>
<evidence type="ECO:0000259" key="5">
    <source>
        <dbReference type="PROSITE" id="PS50052"/>
    </source>
</evidence>
<dbReference type="SMART" id="SM00072">
    <property type="entry name" value="GuKc"/>
    <property type="match status" value="1"/>
</dbReference>
<comment type="caution">
    <text evidence="6">The sequence shown here is derived from an EMBL/GenBank/DDBJ whole genome shotgun (WGS) entry which is preliminary data.</text>
</comment>
<feature type="domain" description="Guanylate kinase-like" evidence="5">
    <location>
        <begin position="92"/>
        <end position="278"/>
    </location>
</feature>
<comment type="similarity">
    <text evidence="1">Belongs to the guanylate kinase family.</text>
</comment>
<evidence type="ECO:0000313" key="7">
    <source>
        <dbReference type="Proteomes" id="UP001162640"/>
    </source>
</evidence>
<proteinExistence type="inferred from homology"/>
<dbReference type="InterPro" id="IPR008145">
    <property type="entry name" value="GK/Ca_channel_bsu"/>
</dbReference>
<feature type="compositionally biased region" description="Basic and acidic residues" evidence="4">
    <location>
        <begin position="293"/>
        <end position="306"/>
    </location>
</feature>
<dbReference type="GO" id="GO:0004385">
    <property type="term" value="F:GMP kinase activity"/>
    <property type="evidence" value="ECO:0007669"/>
    <property type="project" value="TreeGrafter"/>
</dbReference>
<gene>
    <name evidence="6" type="ORF">TL16_g09921</name>
</gene>
<keyword evidence="2" id="KW-0808">Transferase</keyword>